<dbReference type="InterPro" id="IPR027444">
    <property type="entry name" value="H-NS_C_dom"/>
</dbReference>
<evidence type="ECO:0000259" key="6">
    <source>
        <dbReference type="SMART" id="SM00528"/>
    </source>
</evidence>
<dbReference type="GO" id="GO:0032993">
    <property type="term" value="C:protein-DNA complex"/>
    <property type="evidence" value="ECO:0007669"/>
    <property type="project" value="TreeGrafter"/>
</dbReference>
<feature type="domain" description="DNA-binding protein H-NS-like C-terminal" evidence="6">
    <location>
        <begin position="56"/>
        <end position="101"/>
    </location>
</feature>
<dbReference type="Gene3D" id="4.10.430.10">
    <property type="entry name" value="Histone-like protein H-NS, C-terminal domain"/>
    <property type="match status" value="1"/>
</dbReference>
<keyword evidence="3" id="KW-0963">Cytoplasm</keyword>
<reference evidence="7 8" key="1">
    <citation type="submission" date="2015-09" db="EMBL/GenBank/DDBJ databases">
        <title>Draft Genome Sequence of Bradyrhizobium manausense Strain BR 3351T, a Novel Symbiotic Nitrogen-Fixing Alphaproteobacterium Isolated from Brazilian Amazon Rain Forest.</title>
        <authorList>
            <person name="De Araujo J.L."/>
            <person name="Zilli J.E."/>
        </authorList>
    </citation>
    <scope>NUCLEOTIDE SEQUENCE [LARGE SCALE GENOMIC DNA]</scope>
    <source>
        <strain evidence="7 8">BR3351</strain>
    </source>
</reference>
<name>A0A0R3CR94_9BRAD</name>
<dbReference type="SUPFAM" id="SSF81273">
    <property type="entry name" value="H-NS histone-like proteins"/>
    <property type="match status" value="1"/>
</dbReference>
<dbReference type="SMART" id="SM00528">
    <property type="entry name" value="HNS"/>
    <property type="match status" value="1"/>
</dbReference>
<dbReference type="Proteomes" id="UP000051936">
    <property type="component" value="Unassembled WGS sequence"/>
</dbReference>
<dbReference type="Pfam" id="PF00816">
    <property type="entry name" value="Histone_HNS"/>
    <property type="match status" value="1"/>
</dbReference>
<evidence type="ECO:0000256" key="3">
    <source>
        <dbReference type="ARBA" id="ARBA00022490"/>
    </source>
</evidence>
<dbReference type="PANTHER" id="PTHR38097">
    <property type="match status" value="1"/>
</dbReference>
<dbReference type="PANTHER" id="PTHR38097:SF2">
    <property type="entry name" value="DNA-BINDING PROTEIN STPA"/>
    <property type="match status" value="1"/>
</dbReference>
<comment type="caution">
    <text evidence="7">The sequence shown here is derived from an EMBL/GenBank/DDBJ whole genome shotgun (WGS) entry which is preliminary data.</text>
</comment>
<evidence type="ECO:0000256" key="5">
    <source>
        <dbReference type="SAM" id="MobiDB-lite"/>
    </source>
</evidence>
<organism evidence="7 8">
    <name type="scientific">Bradyrhizobium manausense</name>
    <dbReference type="NCBI Taxonomy" id="989370"/>
    <lineage>
        <taxon>Bacteria</taxon>
        <taxon>Pseudomonadati</taxon>
        <taxon>Pseudomonadota</taxon>
        <taxon>Alphaproteobacteria</taxon>
        <taxon>Hyphomicrobiales</taxon>
        <taxon>Nitrobacteraceae</taxon>
        <taxon>Bradyrhizobium</taxon>
    </lineage>
</organism>
<evidence type="ECO:0000256" key="2">
    <source>
        <dbReference type="ARBA" id="ARBA00010610"/>
    </source>
</evidence>
<feature type="region of interest" description="Disordered" evidence="5">
    <location>
        <begin position="56"/>
        <end position="75"/>
    </location>
</feature>
<dbReference type="GO" id="GO:0001217">
    <property type="term" value="F:DNA-binding transcription repressor activity"/>
    <property type="evidence" value="ECO:0007669"/>
    <property type="project" value="TreeGrafter"/>
</dbReference>
<dbReference type="GO" id="GO:0003680">
    <property type="term" value="F:minor groove of adenine-thymine-rich DNA binding"/>
    <property type="evidence" value="ECO:0007669"/>
    <property type="project" value="TreeGrafter"/>
</dbReference>
<accession>A0A0R3CR94</accession>
<feature type="compositionally biased region" description="Basic residues" evidence="5">
    <location>
        <begin position="56"/>
        <end position="68"/>
    </location>
</feature>
<evidence type="ECO:0000256" key="4">
    <source>
        <dbReference type="ARBA" id="ARBA00023125"/>
    </source>
</evidence>
<proteinExistence type="inferred from homology"/>
<evidence type="ECO:0000313" key="8">
    <source>
        <dbReference type="Proteomes" id="UP000051936"/>
    </source>
</evidence>
<dbReference type="GO" id="GO:0009295">
    <property type="term" value="C:nucleoid"/>
    <property type="evidence" value="ECO:0007669"/>
    <property type="project" value="UniProtKB-SubCell"/>
</dbReference>
<keyword evidence="4" id="KW-0238">DNA-binding</keyword>
<dbReference type="AlphaFoldDB" id="A0A0R3CR94"/>
<sequence>MDTEHFNSLSLEELWSLHQQVVASLAEKLLLQKARLDERLHKIGLADAVTRFDRKRRPYPPVRPKYRNPKNPAETWSGRGRLPRWLRPQLRSGRKLDDFLIDQAAAQKRQAN</sequence>
<dbReference type="GO" id="GO:0003681">
    <property type="term" value="F:bent DNA binding"/>
    <property type="evidence" value="ECO:0007669"/>
    <property type="project" value="TreeGrafter"/>
</dbReference>
<dbReference type="RefSeq" id="WP_057759758.1">
    <property type="nucleotide sequence ID" value="NZ_LJYG01000116.1"/>
</dbReference>
<keyword evidence="8" id="KW-1185">Reference proteome</keyword>
<comment type="similarity">
    <text evidence="2">Belongs to the histone-like protein H-NS family.</text>
</comment>
<gene>
    <name evidence="7" type="ORF">AOQ71_41830</name>
</gene>
<comment type="subcellular location">
    <subcellularLocation>
        <location evidence="1">Cytoplasm</location>
        <location evidence="1">Nucleoid</location>
    </subcellularLocation>
</comment>
<dbReference type="EMBL" id="LJYG01000116">
    <property type="protein sequence ID" value="KRQ00266.1"/>
    <property type="molecule type" value="Genomic_DNA"/>
</dbReference>
<evidence type="ECO:0000256" key="1">
    <source>
        <dbReference type="ARBA" id="ARBA00004453"/>
    </source>
</evidence>
<dbReference type="OrthoDB" id="5297879at2"/>
<dbReference type="GO" id="GO:0000976">
    <property type="term" value="F:transcription cis-regulatory region binding"/>
    <property type="evidence" value="ECO:0007669"/>
    <property type="project" value="TreeGrafter"/>
</dbReference>
<dbReference type="GO" id="GO:0005829">
    <property type="term" value="C:cytosol"/>
    <property type="evidence" value="ECO:0007669"/>
    <property type="project" value="TreeGrafter"/>
</dbReference>
<evidence type="ECO:0000313" key="7">
    <source>
        <dbReference type="EMBL" id="KRQ00266.1"/>
    </source>
</evidence>
<protein>
    <submittedName>
        <fullName evidence="7">Histidinol phosphate phosphatase</fullName>
    </submittedName>
</protein>
<dbReference type="InterPro" id="IPR037150">
    <property type="entry name" value="H-NS_C_dom_sf"/>
</dbReference>